<dbReference type="Proteomes" id="UP000271374">
    <property type="component" value="Unassembled WGS sequence"/>
</dbReference>
<evidence type="ECO:0000313" key="2">
    <source>
        <dbReference type="Proteomes" id="UP000271374"/>
    </source>
</evidence>
<dbReference type="AlphaFoldDB" id="A0A3S0KPM7"/>
<gene>
    <name evidence="1" type="ORF">EKG37_05945</name>
</gene>
<protein>
    <submittedName>
        <fullName evidence="1">Uncharacterized protein</fullName>
    </submittedName>
</protein>
<dbReference type="EMBL" id="RXNT01000003">
    <property type="protein sequence ID" value="RTR35418.1"/>
    <property type="molecule type" value="Genomic_DNA"/>
</dbReference>
<dbReference type="RefSeq" id="WP_126407322.1">
    <property type="nucleotide sequence ID" value="NZ_RXNT01000003.1"/>
</dbReference>
<reference evidence="1 2" key="1">
    <citation type="submission" date="2018-12" db="EMBL/GenBank/DDBJ databases">
        <title>Bacillus yapensis draft genome sequence.</title>
        <authorList>
            <person name="Yu L."/>
            <person name="Xu X."/>
            <person name="Tang X."/>
        </authorList>
    </citation>
    <scope>NUCLEOTIDE SEQUENCE [LARGE SCALE GENOMIC DNA]</scope>
    <source>
        <strain evidence="1 2">XXST-01</strain>
    </source>
</reference>
<organism evidence="1 2">
    <name type="scientific">Bacillus yapensis</name>
    <dbReference type="NCBI Taxonomy" id="2492960"/>
    <lineage>
        <taxon>Bacteria</taxon>
        <taxon>Bacillati</taxon>
        <taxon>Bacillota</taxon>
        <taxon>Bacilli</taxon>
        <taxon>Bacillales</taxon>
        <taxon>Bacillaceae</taxon>
        <taxon>Bacillus</taxon>
    </lineage>
</organism>
<evidence type="ECO:0000313" key="1">
    <source>
        <dbReference type="EMBL" id="RTR35418.1"/>
    </source>
</evidence>
<comment type="caution">
    <text evidence="1">The sequence shown here is derived from an EMBL/GenBank/DDBJ whole genome shotgun (WGS) entry which is preliminary data.</text>
</comment>
<dbReference type="OrthoDB" id="2871708at2"/>
<sequence>MKKRLRKKQGTKYNLSKYVRRQMNNRKGAMKYIDYKVIPIGENDKLDFIKDGYAFDFPYTTHWFIEFFQQKPWGYYVIQIYPSTSKGRIRQRNFYIRILSAKKERRDDIFLVYEKIVNDMMNDKYMKKHFTCDYDDLL</sequence>
<accession>A0A3S0KPM7</accession>
<name>A0A3S0KPM7_9BACI</name>
<proteinExistence type="predicted"/>
<keyword evidence="2" id="KW-1185">Reference proteome</keyword>